<keyword evidence="3" id="KW-1185">Reference proteome</keyword>
<evidence type="ECO:0000313" key="3">
    <source>
        <dbReference type="Proteomes" id="UP001642409"/>
    </source>
</evidence>
<dbReference type="Proteomes" id="UP001642409">
    <property type="component" value="Unassembled WGS sequence"/>
</dbReference>
<accession>A0ABP1HDM4</accession>
<proteinExistence type="predicted"/>
<evidence type="ECO:0000313" key="2">
    <source>
        <dbReference type="EMBL" id="CAL5991969.1"/>
    </source>
</evidence>
<dbReference type="EMBL" id="CAXDID020000028">
    <property type="protein sequence ID" value="CAL5991969.1"/>
    <property type="molecule type" value="Genomic_DNA"/>
</dbReference>
<sequence length="133" mass="15780">MRVSLKKFLDLVILAFLNFSKIMIIIDFHFYACSTLRSCSAHAIGRVFNKLQLISFQFITIYIYYWQVTTFCHGPQFKVHTASGWKALKCLHYFFRNCKIVRGLLYYDIYGSLDRVSKYCQIQSIIKTFEEEN</sequence>
<keyword evidence="1" id="KW-1133">Transmembrane helix</keyword>
<comment type="caution">
    <text evidence="2">The sequence shown here is derived from an EMBL/GenBank/DDBJ whole genome shotgun (WGS) entry which is preliminary data.</text>
</comment>
<keyword evidence="1" id="KW-0472">Membrane</keyword>
<gene>
    <name evidence="2" type="ORF">HINF_LOCUS12351</name>
</gene>
<keyword evidence="1" id="KW-0812">Transmembrane</keyword>
<evidence type="ECO:0000256" key="1">
    <source>
        <dbReference type="SAM" id="Phobius"/>
    </source>
</evidence>
<protein>
    <submittedName>
        <fullName evidence="2">Hypothetical_protein</fullName>
    </submittedName>
</protein>
<feature type="transmembrane region" description="Helical" evidence="1">
    <location>
        <begin position="12"/>
        <end position="32"/>
    </location>
</feature>
<reference evidence="2 3" key="1">
    <citation type="submission" date="2024-07" db="EMBL/GenBank/DDBJ databases">
        <authorList>
            <person name="Akdeniz Z."/>
        </authorList>
    </citation>
    <scope>NUCLEOTIDE SEQUENCE [LARGE SCALE GENOMIC DNA]</scope>
</reference>
<name>A0ABP1HDM4_9EUKA</name>
<organism evidence="2 3">
    <name type="scientific">Hexamita inflata</name>
    <dbReference type="NCBI Taxonomy" id="28002"/>
    <lineage>
        <taxon>Eukaryota</taxon>
        <taxon>Metamonada</taxon>
        <taxon>Diplomonadida</taxon>
        <taxon>Hexamitidae</taxon>
        <taxon>Hexamitinae</taxon>
        <taxon>Hexamita</taxon>
    </lineage>
</organism>